<keyword evidence="3 5" id="KW-0175">Coiled coil</keyword>
<keyword evidence="8" id="KW-0966">Cell projection</keyword>
<sequence>MATSNLSALSNVTGTLSSAGIGSGLNVESIVSQLMAIERRPLDSLEERAGKLKTTLSEVGKLQSNFSALRDKAQALSSLTLWKGTTASSADASSVSVSSSSGATAGSYAVKVERLASTQTLTSAALDSKDATLGAGRLTIELGRYADDGSFSAKSGSSAVSIEIPPEASTLAEVRDAINTSEAGVVAALVTDASGTRLSLRSKETGAENAFRVSVAETVDDGETAAGLSRLAYDAGGSSGMTRTATAVDAAATINGIAVSSASNTLGQVIEGLSFTLRKTTAADDSVDITVATDTEAVKKAVTDFVSTFNTLASYIRTATAYNAGTKTGGPLQGDQGVLSLQSQLRAAINQGNSNTSRWSTLSQIGITMGTDGTLSTHAGKLDDALGNLGELRKLLADSGDSTASTGFAKRFQQIGDAVLGSDGAITTRNQTLQRAVDNNTKSQESAEQRLNNTEARLRKQYQSLDSTMTKMRTTSGYVSSLFTSSS</sequence>
<feature type="domain" description="Flagellar hook-associated protein 2 N-terminal" evidence="6">
    <location>
        <begin position="23"/>
        <end position="119"/>
    </location>
</feature>
<evidence type="ECO:0000256" key="2">
    <source>
        <dbReference type="ARBA" id="ARBA00011255"/>
    </source>
</evidence>
<comment type="similarity">
    <text evidence="1 5">Belongs to the FliD family.</text>
</comment>
<evidence type="ECO:0000259" key="7">
    <source>
        <dbReference type="Pfam" id="PF07195"/>
    </source>
</evidence>
<accession>A0ABU9B6M6</accession>
<comment type="function">
    <text evidence="5">Required for morphogenesis and for the elongation of the flagellar filament by facilitating polymerization of the flagellin monomers at the tip of growing filament. Forms a capping structure, which prevents flagellin subunits (transported through the central channel of the flagellum) from leaking out without polymerization at the distal end.</text>
</comment>
<dbReference type="Pfam" id="PF02465">
    <property type="entry name" value="FliD_N"/>
    <property type="match status" value="1"/>
</dbReference>
<evidence type="ECO:0000259" key="6">
    <source>
        <dbReference type="Pfam" id="PF02465"/>
    </source>
</evidence>
<evidence type="ECO:0000313" key="9">
    <source>
        <dbReference type="Proteomes" id="UP001368500"/>
    </source>
</evidence>
<proteinExistence type="inferred from homology"/>
<keyword evidence="8" id="KW-0969">Cilium</keyword>
<dbReference type="InterPro" id="IPR003481">
    <property type="entry name" value="FliD_N"/>
</dbReference>
<comment type="caution">
    <text evidence="8">The sequence shown here is derived from an EMBL/GenBank/DDBJ whole genome shotgun (WGS) entry which is preliminary data.</text>
</comment>
<dbReference type="Pfam" id="PF07195">
    <property type="entry name" value="FliD_C"/>
    <property type="match status" value="1"/>
</dbReference>
<evidence type="ECO:0000256" key="1">
    <source>
        <dbReference type="ARBA" id="ARBA00009764"/>
    </source>
</evidence>
<keyword evidence="5" id="KW-0964">Secreted</keyword>
<dbReference type="PANTHER" id="PTHR30288:SF0">
    <property type="entry name" value="FLAGELLAR HOOK-ASSOCIATED PROTEIN 2"/>
    <property type="match status" value="1"/>
</dbReference>
<keyword evidence="9" id="KW-1185">Reference proteome</keyword>
<evidence type="ECO:0000256" key="3">
    <source>
        <dbReference type="ARBA" id="ARBA00023054"/>
    </source>
</evidence>
<dbReference type="Proteomes" id="UP001368500">
    <property type="component" value="Unassembled WGS sequence"/>
</dbReference>
<dbReference type="InterPro" id="IPR040026">
    <property type="entry name" value="FliD"/>
</dbReference>
<protein>
    <recommendedName>
        <fullName evidence="5">Flagellar hook-associated protein 2</fullName>
        <shortName evidence="5">HAP2</shortName>
    </recommendedName>
    <alternativeName>
        <fullName evidence="5">Flagellar cap protein</fullName>
    </alternativeName>
</protein>
<dbReference type="PANTHER" id="PTHR30288">
    <property type="entry name" value="FLAGELLAR CAP/ASSEMBLY PROTEIN FLID"/>
    <property type="match status" value="1"/>
</dbReference>
<organism evidence="8 9">
    <name type="scientific">Pseudaquabacterium rugosum</name>
    <dbReference type="NCBI Taxonomy" id="2984194"/>
    <lineage>
        <taxon>Bacteria</taxon>
        <taxon>Pseudomonadati</taxon>
        <taxon>Pseudomonadota</taxon>
        <taxon>Betaproteobacteria</taxon>
        <taxon>Burkholderiales</taxon>
        <taxon>Sphaerotilaceae</taxon>
        <taxon>Pseudaquabacterium</taxon>
    </lineage>
</organism>
<evidence type="ECO:0000256" key="4">
    <source>
        <dbReference type="ARBA" id="ARBA00023143"/>
    </source>
</evidence>
<reference evidence="8 9" key="1">
    <citation type="submission" date="2024-04" db="EMBL/GenBank/DDBJ databases">
        <title>Novel species of the genus Ideonella isolated from streams.</title>
        <authorList>
            <person name="Lu H."/>
        </authorList>
    </citation>
    <scope>NUCLEOTIDE SEQUENCE [LARGE SCALE GENOMIC DNA]</scope>
    <source>
        <strain evidence="8 9">BYS139W</strain>
    </source>
</reference>
<gene>
    <name evidence="8" type="primary">fliD</name>
    <name evidence="8" type="ORF">AACH11_04485</name>
</gene>
<dbReference type="RefSeq" id="WP_341373006.1">
    <property type="nucleotide sequence ID" value="NZ_JBBUTF010000004.1"/>
</dbReference>
<dbReference type="EMBL" id="JBBUTF010000004">
    <property type="protein sequence ID" value="MEK8025218.1"/>
    <property type="molecule type" value="Genomic_DNA"/>
</dbReference>
<feature type="coiled-coil region" evidence="5">
    <location>
        <begin position="437"/>
        <end position="464"/>
    </location>
</feature>
<keyword evidence="4 5" id="KW-0975">Bacterial flagellum</keyword>
<keyword evidence="8" id="KW-0282">Flagellum</keyword>
<name>A0ABU9B6M6_9BURK</name>
<dbReference type="InterPro" id="IPR010809">
    <property type="entry name" value="FliD_C"/>
</dbReference>
<evidence type="ECO:0000256" key="5">
    <source>
        <dbReference type="RuleBase" id="RU362066"/>
    </source>
</evidence>
<feature type="domain" description="Flagellar hook-associated protein 2 C-terminal" evidence="7">
    <location>
        <begin position="247"/>
        <end position="473"/>
    </location>
</feature>
<comment type="subcellular location">
    <subcellularLocation>
        <location evidence="5">Secreted</location>
    </subcellularLocation>
    <subcellularLocation>
        <location evidence="5">Bacterial flagellum</location>
    </subcellularLocation>
</comment>
<comment type="subunit">
    <text evidence="2 5">Homopentamer.</text>
</comment>
<evidence type="ECO:0000313" key="8">
    <source>
        <dbReference type="EMBL" id="MEK8025218.1"/>
    </source>
</evidence>